<comment type="caution">
    <text evidence="1">The sequence shown here is derived from an EMBL/GenBank/DDBJ whole genome shotgun (WGS) entry which is preliminary data.</text>
</comment>
<reference evidence="1" key="2">
    <citation type="submission" date="2017-10" db="EMBL/GenBank/DDBJ databases">
        <title>Ladona fulva Genome sequencing and assembly.</title>
        <authorList>
            <person name="Murali S."/>
            <person name="Richards S."/>
            <person name="Bandaranaike D."/>
            <person name="Bellair M."/>
            <person name="Blankenburg K."/>
            <person name="Chao H."/>
            <person name="Dinh H."/>
            <person name="Doddapaneni H."/>
            <person name="Dugan-Rocha S."/>
            <person name="Elkadiri S."/>
            <person name="Gnanaolivu R."/>
            <person name="Hernandez B."/>
            <person name="Skinner E."/>
            <person name="Javaid M."/>
            <person name="Lee S."/>
            <person name="Li M."/>
            <person name="Ming W."/>
            <person name="Munidasa M."/>
            <person name="Muniz J."/>
            <person name="Nguyen L."/>
            <person name="Hughes D."/>
            <person name="Osuji N."/>
            <person name="Pu L.-L."/>
            <person name="Puazo M."/>
            <person name="Qu C."/>
            <person name="Quiroz J."/>
            <person name="Raj R."/>
            <person name="Weissenberger G."/>
            <person name="Xin Y."/>
            <person name="Zou X."/>
            <person name="Han Y."/>
            <person name="Worley K."/>
            <person name="Muzny D."/>
            <person name="Gibbs R."/>
        </authorList>
    </citation>
    <scope>NUCLEOTIDE SEQUENCE</scope>
    <source>
        <strain evidence="1">Sampled in the wild</strain>
    </source>
</reference>
<name>A0A8K0KR50_LADFU</name>
<gene>
    <name evidence="1" type="ORF">J437_LFUL016279</name>
</gene>
<keyword evidence="2" id="KW-1185">Reference proteome</keyword>
<dbReference type="EMBL" id="KZ309075">
    <property type="protein sequence ID" value="KAG8236788.1"/>
    <property type="molecule type" value="Genomic_DNA"/>
</dbReference>
<organism evidence="1 2">
    <name type="scientific">Ladona fulva</name>
    <name type="common">Scarce chaser dragonfly</name>
    <name type="synonym">Libellula fulva</name>
    <dbReference type="NCBI Taxonomy" id="123851"/>
    <lineage>
        <taxon>Eukaryota</taxon>
        <taxon>Metazoa</taxon>
        <taxon>Ecdysozoa</taxon>
        <taxon>Arthropoda</taxon>
        <taxon>Hexapoda</taxon>
        <taxon>Insecta</taxon>
        <taxon>Pterygota</taxon>
        <taxon>Palaeoptera</taxon>
        <taxon>Odonata</taxon>
        <taxon>Epiprocta</taxon>
        <taxon>Anisoptera</taxon>
        <taxon>Libelluloidea</taxon>
        <taxon>Libellulidae</taxon>
        <taxon>Ladona</taxon>
    </lineage>
</organism>
<dbReference type="Proteomes" id="UP000792457">
    <property type="component" value="Unassembled WGS sequence"/>
</dbReference>
<proteinExistence type="predicted"/>
<reference evidence="1" key="1">
    <citation type="submission" date="2013-04" db="EMBL/GenBank/DDBJ databases">
        <authorList>
            <person name="Qu J."/>
            <person name="Murali S.C."/>
            <person name="Bandaranaike D."/>
            <person name="Bellair M."/>
            <person name="Blankenburg K."/>
            <person name="Chao H."/>
            <person name="Dinh H."/>
            <person name="Doddapaneni H."/>
            <person name="Downs B."/>
            <person name="Dugan-Rocha S."/>
            <person name="Elkadiri S."/>
            <person name="Gnanaolivu R.D."/>
            <person name="Hernandez B."/>
            <person name="Javaid M."/>
            <person name="Jayaseelan J.C."/>
            <person name="Lee S."/>
            <person name="Li M."/>
            <person name="Ming W."/>
            <person name="Munidasa M."/>
            <person name="Muniz J."/>
            <person name="Nguyen L."/>
            <person name="Ongeri F."/>
            <person name="Osuji N."/>
            <person name="Pu L.-L."/>
            <person name="Puazo M."/>
            <person name="Qu C."/>
            <person name="Quiroz J."/>
            <person name="Raj R."/>
            <person name="Weissenberger G."/>
            <person name="Xin Y."/>
            <person name="Zou X."/>
            <person name="Han Y."/>
            <person name="Richards S."/>
            <person name="Worley K."/>
            <person name="Muzny D."/>
            <person name="Gibbs R."/>
        </authorList>
    </citation>
    <scope>NUCLEOTIDE SEQUENCE</scope>
    <source>
        <strain evidence="1">Sampled in the wild</strain>
    </source>
</reference>
<protein>
    <submittedName>
        <fullName evidence="1">Uncharacterized protein</fullName>
    </submittedName>
</protein>
<sequence>MDHPNNNHGLLRGKAYGEHSTRMIKRQIPMAQNPSDYANQAKEAVSEQMENFNRGVNFFTGNGKMSPPPVQSSLL</sequence>
<evidence type="ECO:0000313" key="1">
    <source>
        <dbReference type="EMBL" id="KAG8236788.1"/>
    </source>
</evidence>
<dbReference type="AlphaFoldDB" id="A0A8K0KR50"/>
<accession>A0A8K0KR50</accession>
<evidence type="ECO:0000313" key="2">
    <source>
        <dbReference type="Proteomes" id="UP000792457"/>
    </source>
</evidence>